<dbReference type="EMBL" id="JBEPCU010000025">
    <property type="protein sequence ID" value="MER6976132.1"/>
    <property type="molecule type" value="Genomic_DNA"/>
</dbReference>
<evidence type="ECO:0000313" key="2">
    <source>
        <dbReference type="Proteomes" id="UP001458415"/>
    </source>
</evidence>
<keyword evidence="2" id="KW-1185">Reference proteome</keyword>
<dbReference type="InterPro" id="IPR002347">
    <property type="entry name" value="SDR_fam"/>
</dbReference>
<dbReference type="Pfam" id="PF00106">
    <property type="entry name" value="adh_short"/>
    <property type="match status" value="1"/>
</dbReference>
<gene>
    <name evidence="1" type="ORF">ABT317_03550</name>
</gene>
<comment type="caution">
    <text evidence="1">The sequence shown here is derived from an EMBL/GenBank/DDBJ whole genome shotgun (WGS) entry which is preliminary data.</text>
</comment>
<dbReference type="Proteomes" id="UP001458415">
    <property type="component" value="Unassembled WGS sequence"/>
</dbReference>
<feature type="non-terminal residue" evidence="1">
    <location>
        <position position="73"/>
    </location>
</feature>
<protein>
    <submittedName>
        <fullName evidence="1">SDR family NAD(P)-dependent oxidoreductase</fullName>
    </submittedName>
</protein>
<name>A0ABV1VXJ8_9ACTN</name>
<reference evidence="1 2" key="1">
    <citation type="submission" date="2024-06" db="EMBL/GenBank/DDBJ databases">
        <title>The Natural Products Discovery Center: Release of the First 8490 Sequenced Strains for Exploring Actinobacteria Biosynthetic Diversity.</title>
        <authorList>
            <person name="Kalkreuter E."/>
            <person name="Kautsar S.A."/>
            <person name="Yang D."/>
            <person name="Bader C.D."/>
            <person name="Teijaro C.N."/>
            <person name="Fluegel L."/>
            <person name="Davis C.M."/>
            <person name="Simpson J.R."/>
            <person name="Lauterbach L."/>
            <person name="Steele A.D."/>
            <person name="Gui C."/>
            <person name="Meng S."/>
            <person name="Li G."/>
            <person name="Viehrig K."/>
            <person name="Ye F."/>
            <person name="Su P."/>
            <person name="Kiefer A.F."/>
            <person name="Nichols A."/>
            <person name="Cepeda A.J."/>
            <person name="Yan W."/>
            <person name="Fan B."/>
            <person name="Jiang Y."/>
            <person name="Adhikari A."/>
            <person name="Zheng C.-J."/>
            <person name="Schuster L."/>
            <person name="Cowan T.M."/>
            <person name="Smanski M.J."/>
            <person name="Chevrette M.G."/>
            <person name="De Carvalho L.P.S."/>
            <person name="Shen B."/>
        </authorList>
    </citation>
    <scope>NUCLEOTIDE SEQUENCE [LARGE SCALE GENOMIC DNA]</scope>
    <source>
        <strain evidence="1 2">NPDC000634</strain>
    </source>
</reference>
<sequence>MTTTPLTHIPHDSGVPASARDFSVEGRVVIVTGAAQGIGRELARQFAAAGDLAVVADHQKQKADTVEKDIKDA</sequence>
<proteinExistence type="predicted"/>
<dbReference type="SUPFAM" id="SSF51735">
    <property type="entry name" value="NAD(P)-binding Rossmann-fold domains"/>
    <property type="match status" value="1"/>
</dbReference>
<evidence type="ECO:0000313" key="1">
    <source>
        <dbReference type="EMBL" id="MER6976132.1"/>
    </source>
</evidence>
<organism evidence="1 2">
    <name type="scientific">Streptomyces carpinensis</name>
    <dbReference type="NCBI Taxonomy" id="66369"/>
    <lineage>
        <taxon>Bacteria</taxon>
        <taxon>Bacillati</taxon>
        <taxon>Actinomycetota</taxon>
        <taxon>Actinomycetes</taxon>
        <taxon>Kitasatosporales</taxon>
        <taxon>Streptomycetaceae</taxon>
        <taxon>Streptomyces</taxon>
    </lineage>
</organism>
<accession>A0ABV1VXJ8</accession>
<dbReference type="InterPro" id="IPR036291">
    <property type="entry name" value="NAD(P)-bd_dom_sf"/>
</dbReference>
<dbReference type="Gene3D" id="3.40.50.720">
    <property type="entry name" value="NAD(P)-binding Rossmann-like Domain"/>
    <property type="match status" value="1"/>
</dbReference>